<proteinExistence type="predicted"/>
<reference evidence="1" key="1">
    <citation type="submission" date="2017-08" db="EMBL/GenBank/DDBJ databases">
        <authorList>
            <person name="Imhoff J.F."/>
            <person name="Rahn T."/>
            <person name="Kuenzel S."/>
            <person name="Neulinger S.C."/>
        </authorList>
    </citation>
    <scope>NUCLEOTIDE SEQUENCE</scope>
    <source>
        <strain evidence="1">DSM 11080</strain>
    </source>
</reference>
<accession>A0AAJ0U5Z5</accession>
<sequence>MTNTEDPFELTRFVEAQAPQYTQALSEIRSGRKRSHWMWFIFPQLEGLGMSTTARRYAIRSLAEAQAYLAHPVLGPRLIACAEAALGLEGRSAHEVFGSPDDLKLRSCATLFAQVSPAGSVFHRLLEHYFAGQPDERTLALLDAGPS</sequence>
<dbReference type="InterPro" id="IPR036287">
    <property type="entry name" value="Rv1873-like_sf"/>
</dbReference>
<evidence type="ECO:0000313" key="2">
    <source>
        <dbReference type="Proteomes" id="UP001296776"/>
    </source>
</evidence>
<comment type="caution">
    <text evidence="1">The sequence shown here is derived from an EMBL/GenBank/DDBJ whole genome shotgun (WGS) entry which is preliminary data.</text>
</comment>
<protein>
    <submittedName>
        <fullName evidence="1">Calpastatin</fullName>
    </submittedName>
</protein>
<reference evidence="1" key="2">
    <citation type="journal article" date="2020" name="Microorganisms">
        <title>Osmotic Adaptation and Compatible Solute Biosynthesis of Phototrophic Bacteria as Revealed from Genome Analyses.</title>
        <authorList>
            <person name="Imhoff J.F."/>
            <person name="Rahn T."/>
            <person name="Kunzel S."/>
            <person name="Keller A."/>
            <person name="Neulinger S.C."/>
        </authorList>
    </citation>
    <scope>NUCLEOTIDE SEQUENCE</scope>
    <source>
        <strain evidence="1">DSM 11080</strain>
    </source>
</reference>
<dbReference type="InterPro" id="IPR014937">
    <property type="entry name" value="DUF1810"/>
</dbReference>
<dbReference type="RefSeq" id="WP_200346978.1">
    <property type="nucleotide sequence ID" value="NZ_NRSJ01000027.1"/>
</dbReference>
<evidence type="ECO:0000313" key="1">
    <source>
        <dbReference type="EMBL" id="MBK1705763.1"/>
    </source>
</evidence>
<dbReference type="Gene3D" id="1.25.40.380">
    <property type="entry name" value="Protein of unknown function DUF1810"/>
    <property type="match status" value="1"/>
</dbReference>
<organism evidence="1 2">
    <name type="scientific">Halochromatium glycolicum</name>
    <dbReference type="NCBI Taxonomy" id="85075"/>
    <lineage>
        <taxon>Bacteria</taxon>
        <taxon>Pseudomonadati</taxon>
        <taxon>Pseudomonadota</taxon>
        <taxon>Gammaproteobacteria</taxon>
        <taxon>Chromatiales</taxon>
        <taxon>Chromatiaceae</taxon>
        <taxon>Halochromatium</taxon>
    </lineage>
</organism>
<dbReference type="EMBL" id="NRSJ01000027">
    <property type="protein sequence ID" value="MBK1705763.1"/>
    <property type="molecule type" value="Genomic_DNA"/>
</dbReference>
<dbReference type="Pfam" id="PF08837">
    <property type="entry name" value="DUF1810"/>
    <property type="match status" value="1"/>
</dbReference>
<name>A0AAJ0U5Z5_9GAMM</name>
<dbReference type="SUPFAM" id="SSF140736">
    <property type="entry name" value="Rv1873-like"/>
    <property type="match status" value="1"/>
</dbReference>
<dbReference type="PIRSF" id="PIRSF008546">
    <property type="entry name" value="UCP008546"/>
    <property type="match status" value="1"/>
</dbReference>
<dbReference type="AlphaFoldDB" id="A0AAJ0U5Z5"/>
<gene>
    <name evidence="1" type="ORF">CKO40_14680</name>
</gene>
<dbReference type="Proteomes" id="UP001296776">
    <property type="component" value="Unassembled WGS sequence"/>
</dbReference>
<keyword evidence="2" id="KW-1185">Reference proteome</keyword>